<gene>
    <name evidence="1" type="ORF">GCM10023203_39580</name>
</gene>
<dbReference type="Proteomes" id="UP001500457">
    <property type="component" value="Unassembled WGS sequence"/>
</dbReference>
<evidence type="ECO:0000313" key="1">
    <source>
        <dbReference type="EMBL" id="GAA4883766.1"/>
    </source>
</evidence>
<sequence length="52" mass="5810">MTSYEYAPVGIYSTPPWGRRTPTRKESGMNTAREVIDGVEGVEDDHIVRGLD</sequence>
<organism evidence="1 2">
    <name type="scientific">Actinomycetospora straminea</name>
    <dbReference type="NCBI Taxonomy" id="663607"/>
    <lineage>
        <taxon>Bacteria</taxon>
        <taxon>Bacillati</taxon>
        <taxon>Actinomycetota</taxon>
        <taxon>Actinomycetes</taxon>
        <taxon>Pseudonocardiales</taxon>
        <taxon>Pseudonocardiaceae</taxon>
        <taxon>Actinomycetospora</taxon>
    </lineage>
</organism>
<protein>
    <submittedName>
        <fullName evidence="1">Uncharacterized protein</fullName>
    </submittedName>
</protein>
<name>A0ABP9EPQ2_9PSEU</name>
<keyword evidence="2" id="KW-1185">Reference proteome</keyword>
<accession>A0ABP9EPQ2</accession>
<evidence type="ECO:0000313" key="2">
    <source>
        <dbReference type="Proteomes" id="UP001500457"/>
    </source>
</evidence>
<dbReference type="EMBL" id="BAABHQ010000011">
    <property type="protein sequence ID" value="GAA4883766.1"/>
    <property type="molecule type" value="Genomic_DNA"/>
</dbReference>
<comment type="caution">
    <text evidence="1">The sequence shown here is derived from an EMBL/GenBank/DDBJ whole genome shotgun (WGS) entry which is preliminary data.</text>
</comment>
<reference evidence="2" key="1">
    <citation type="journal article" date="2019" name="Int. J. Syst. Evol. Microbiol.">
        <title>The Global Catalogue of Microorganisms (GCM) 10K type strain sequencing project: providing services to taxonomists for standard genome sequencing and annotation.</title>
        <authorList>
            <consortium name="The Broad Institute Genomics Platform"/>
            <consortium name="The Broad Institute Genome Sequencing Center for Infectious Disease"/>
            <person name="Wu L."/>
            <person name="Ma J."/>
        </authorList>
    </citation>
    <scope>NUCLEOTIDE SEQUENCE [LARGE SCALE GENOMIC DNA]</scope>
    <source>
        <strain evidence="2">JCM 17983</strain>
    </source>
</reference>
<proteinExistence type="predicted"/>
<dbReference type="RefSeq" id="WP_274234029.1">
    <property type="nucleotide sequence ID" value="NZ_BAABHQ010000011.1"/>
</dbReference>